<dbReference type="PANTHER" id="PTHR30055">
    <property type="entry name" value="HTH-TYPE TRANSCRIPTIONAL REGULATOR RUTR"/>
    <property type="match status" value="1"/>
</dbReference>
<keyword evidence="1" id="KW-0678">Repressor</keyword>
<dbReference type="EMBL" id="JAGDYM010000004">
    <property type="protein sequence ID" value="MBO1900977.1"/>
    <property type="molecule type" value="Genomic_DNA"/>
</dbReference>
<dbReference type="Gene3D" id="1.10.357.10">
    <property type="entry name" value="Tetracycline Repressor, domain 2"/>
    <property type="match status" value="1"/>
</dbReference>
<keyword evidence="4" id="KW-0804">Transcription</keyword>
<dbReference type="InterPro" id="IPR001647">
    <property type="entry name" value="HTH_TetR"/>
</dbReference>
<dbReference type="InterPro" id="IPR050109">
    <property type="entry name" value="HTH-type_TetR-like_transc_reg"/>
</dbReference>
<reference evidence="7" key="1">
    <citation type="submission" date="2021-03" db="EMBL/GenBank/DDBJ databases">
        <title>Leucobacter chromiisoli sp. nov., isolated from chromium-containing soil of chemical plant.</title>
        <authorList>
            <person name="Xu Z."/>
        </authorList>
    </citation>
    <scope>NUCLEOTIDE SEQUENCE</scope>
    <source>
        <strain evidence="7">S27</strain>
    </source>
</reference>
<evidence type="ECO:0000313" key="8">
    <source>
        <dbReference type="Proteomes" id="UP000664382"/>
    </source>
</evidence>
<evidence type="ECO:0000256" key="1">
    <source>
        <dbReference type="ARBA" id="ARBA00022491"/>
    </source>
</evidence>
<dbReference type="SUPFAM" id="SSF46689">
    <property type="entry name" value="Homeodomain-like"/>
    <property type="match status" value="1"/>
</dbReference>
<keyword evidence="2" id="KW-0805">Transcription regulation</keyword>
<dbReference type="InterPro" id="IPR039538">
    <property type="entry name" value="BetI_C"/>
</dbReference>
<protein>
    <submittedName>
        <fullName evidence="7">TetR family transcriptional regulator</fullName>
    </submittedName>
</protein>
<dbReference type="SUPFAM" id="SSF48498">
    <property type="entry name" value="Tetracyclin repressor-like, C-terminal domain"/>
    <property type="match status" value="1"/>
</dbReference>
<dbReference type="AlphaFoldDB" id="A0A939MLG1"/>
<dbReference type="InterPro" id="IPR009057">
    <property type="entry name" value="Homeodomain-like_sf"/>
</dbReference>
<dbReference type="PRINTS" id="PR00455">
    <property type="entry name" value="HTHTETR"/>
</dbReference>
<dbReference type="PANTHER" id="PTHR30055:SF228">
    <property type="entry name" value="TRANSCRIPTIONAL REGULATOR-RELATED"/>
    <property type="match status" value="1"/>
</dbReference>
<dbReference type="Pfam" id="PF13977">
    <property type="entry name" value="TetR_C_6"/>
    <property type="match status" value="1"/>
</dbReference>
<dbReference type="GO" id="GO:0003700">
    <property type="term" value="F:DNA-binding transcription factor activity"/>
    <property type="evidence" value="ECO:0007669"/>
    <property type="project" value="TreeGrafter"/>
</dbReference>
<keyword evidence="3 5" id="KW-0238">DNA-binding</keyword>
<dbReference type="RefSeq" id="WP_208095946.1">
    <property type="nucleotide sequence ID" value="NZ_JAGDYM010000004.1"/>
</dbReference>
<dbReference type="Proteomes" id="UP000664382">
    <property type="component" value="Unassembled WGS sequence"/>
</dbReference>
<dbReference type="Pfam" id="PF00440">
    <property type="entry name" value="TetR_N"/>
    <property type="match status" value="1"/>
</dbReference>
<proteinExistence type="predicted"/>
<evidence type="ECO:0000256" key="4">
    <source>
        <dbReference type="ARBA" id="ARBA00023163"/>
    </source>
</evidence>
<sequence>MTSALAAALSDRLSEERRKIILTAAAECIAEQGYDGVRMREVSRRAGVSVGLIQHYFDTRDELLAQAIRHLSEELLSAFARPSAAPRGAWERIEALVDHLCSVTDIREHSFMWIAFGAAVAGHPELRPQLERVYRSWERIVRGAIEDGAASGELDPVGDIDDTVAAYLAFFDGYEYDMGTGLVEADVAELRRRALLLGRALLRPRPIDAPPSSARY</sequence>
<evidence type="ECO:0000259" key="6">
    <source>
        <dbReference type="PROSITE" id="PS50977"/>
    </source>
</evidence>
<feature type="domain" description="HTH tetR-type" evidence="6">
    <location>
        <begin position="15"/>
        <end position="75"/>
    </location>
</feature>
<dbReference type="InterPro" id="IPR036271">
    <property type="entry name" value="Tet_transcr_reg_TetR-rel_C_sf"/>
</dbReference>
<keyword evidence="8" id="KW-1185">Reference proteome</keyword>
<comment type="caution">
    <text evidence="7">The sequence shown here is derived from an EMBL/GenBank/DDBJ whole genome shotgun (WGS) entry which is preliminary data.</text>
</comment>
<name>A0A939MLG1_9MICO</name>
<evidence type="ECO:0000313" key="7">
    <source>
        <dbReference type="EMBL" id="MBO1900977.1"/>
    </source>
</evidence>
<dbReference type="GO" id="GO:0000976">
    <property type="term" value="F:transcription cis-regulatory region binding"/>
    <property type="evidence" value="ECO:0007669"/>
    <property type="project" value="TreeGrafter"/>
</dbReference>
<accession>A0A939MLG1</accession>
<dbReference type="PROSITE" id="PS50977">
    <property type="entry name" value="HTH_TETR_2"/>
    <property type="match status" value="1"/>
</dbReference>
<gene>
    <name evidence="7" type="ORF">J4H92_03315</name>
</gene>
<evidence type="ECO:0000256" key="5">
    <source>
        <dbReference type="PROSITE-ProRule" id="PRU00335"/>
    </source>
</evidence>
<organism evidence="7 8">
    <name type="scientific">Leucobacter weissii</name>
    <dbReference type="NCBI Taxonomy" id="1983706"/>
    <lineage>
        <taxon>Bacteria</taxon>
        <taxon>Bacillati</taxon>
        <taxon>Actinomycetota</taxon>
        <taxon>Actinomycetes</taxon>
        <taxon>Micrococcales</taxon>
        <taxon>Microbacteriaceae</taxon>
        <taxon>Leucobacter</taxon>
    </lineage>
</organism>
<feature type="DNA-binding region" description="H-T-H motif" evidence="5">
    <location>
        <begin position="38"/>
        <end position="57"/>
    </location>
</feature>
<evidence type="ECO:0000256" key="3">
    <source>
        <dbReference type="ARBA" id="ARBA00023125"/>
    </source>
</evidence>
<evidence type="ECO:0000256" key="2">
    <source>
        <dbReference type="ARBA" id="ARBA00023015"/>
    </source>
</evidence>